<proteinExistence type="predicted"/>
<dbReference type="OrthoDB" id="5879221at2"/>
<dbReference type="Proteomes" id="UP000236449">
    <property type="component" value="Unassembled WGS sequence"/>
</dbReference>
<protein>
    <submittedName>
        <fullName evidence="2">Uncharacterized protein</fullName>
    </submittedName>
</protein>
<dbReference type="STRING" id="1348635.GCA_000740015_01633"/>
<accession>A0A2J8HIQ8</accession>
<sequence>MDKELLARKLYVERVISLMGDHSVDDDILEFMWESKASPEEAAKAMMPQVELTSLEVGSKWLNRYLNRK</sequence>
<organism evidence="2 4">
    <name type="scientific">Vibrio diazotrophicus</name>
    <dbReference type="NCBI Taxonomy" id="685"/>
    <lineage>
        <taxon>Bacteria</taxon>
        <taxon>Pseudomonadati</taxon>
        <taxon>Pseudomonadota</taxon>
        <taxon>Gammaproteobacteria</taxon>
        <taxon>Vibrionales</taxon>
        <taxon>Vibrionaceae</taxon>
        <taxon>Vibrio</taxon>
    </lineage>
</organism>
<dbReference type="EMBL" id="POSM01000007">
    <property type="protein sequence ID" value="PNI01605.1"/>
    <property type="molecule type" value="Genomic_DNA"/>
</dbReference>
<reference evidence="4 5" key="1">
    <citation type="submission" date="2018-01" db="EMBL/GenBank/DDBJ databases">
        <title>Draft genome sequences of six Vibrio diazotrophicus strains isolated from deep-sea sediments of the Baltic Sea.</title>
        <authorList>
            <person name="Castillo D."/>
            <person name="Vandieken V."/>
            <person name="Chiang O."/>
            <person name="Middelboe M."/>
        </authorList>
    </citation>
    <scope>NUCLEOTIDE SEQUENCE [LARGE SCALE GENOMIC DNA]</scope>
    <source>
        <strain evidence="2 4">60.27F</strain>
        <strain evidence="1 5">65.10M</strain>
    </source>
</reference>
<dbReference type="EMBL" id="QLTR01000003">
    <property type="protein sequence ID" value="RAS67858.1"/>
    <property type="molecule type" value="Genomic_DNA"/>
</dbReference>
<evidence type="ECO:0000313" key="1">
    <source>
        <dbReference type="EMBL" id="PNI01605.1"/>
    </source>
</evidence>
<evidence type="ECO:0000313" key="5">
    <source>
        <dbReference type="Proteomes" id="UP000236547"/>
    </source>
</evidence>
<keyword evidence="5" id="KW-1185">Reference proteome</keyword>
<gene>
    <name evidence="2" type="ORF">C1N32_04280</name>
    <name evidence="1" type="ORF">C1O25_06815</name>
    <name evidence="3" type="ORF">DET48_103147</name>
</gene>
<dbReference type="Proteomes" id="UP000248729">
    <property type="component" value="Unassembled WGS sequence"/>
</dbReference>
<evidence type="ECO:0000313" key="3">
    <source>
        <dbReference type="EMBL" id="RAS67858.1"/>
    </source>
</evidence>
<comment type="caution">
    <text evidence="2">The sequence shown here is derived from an EMBL/GenBank/DDBJ whole genome shotgun (WGS) entry which is preliminary data.</text>
</comment>
<evidence type="ECO:0000313" key="6">
    <source>
        <dbReference type="Proteomes" id="UP000248729"/>
    </source>
</evidence>
<dbReference type="GeneID" id="94024071"/>
<reference evidence="3 6" key="2">
    <citation type="submission" date="2018-06" db="EMBL/GenBank/DDBJ databases">
        <title>Freshwater and sediment microbial communities from various areas in North America, analyzing microbe dynamics in response to fracking.</title>
        <authorList>
            <person name="Lamendella R."/>
        </authorList>
    </citation>
    <scope>NUCLEOTIDE SEQUENCE [LARGE SCALE GENOMIC DNA]</scope>
    <source>
        <strain evidence="3 6">99A</strain>
    </source>
</reference>
<dbReference type="RefSeq" id="WP_042486091.1">
    <property type="nucleotide sequence ID" value="NZ_CBCRWT010000008.1"/>
</dbReference>
<dbReference type="AlphaFoldDB" id="A0A2J8HIQ8"/>
<evidence type="ECO:0000313" key="2">
    <source>
        <dbReference type="EMBL" id="PNI06223.1"/>
    </source>
</evidence>
<name>A0A2J8HIQ8_VIBDI</name>
<evidence type="ECO:0000313" key="4">
    <source>
        <dbReference type="Proteomes" id="UP000236449"/>
    </source>
</evidence>
<dbReference type="Proteomes" id="UP000236547">
    <property type="component" value="Unassembled WGS sequence"/>
</dbReference>
<dbReference type="EMBL" id="POSK01000002">
    <property type="protein sequence ID" value="PNI06223.1"/>
    <property type="molecule type" value="Genomic_DNA"/>
</dbReference>